<accession>A0A6M4INM1</accession>
<dbReference type="GO" id="GO:0042781">
    <property type="term" value="F:3'-tRNA processing endoribonuclease activity"/>
    <property type="evidence" value="ECO:0007669"/>
    <property type="project" value="TreeGrafter"/>
</dbReference>
<dbReference type="SMART" id="SM00849">
    <property type="entry name" value="Lactamase_B"/>
    <property type="match status" value="1"/>
</dbReference>
<gene>
    <name evidence="2" type="ORF">HKW67_08415</name>
</gene>
<keyword evidence="3" id="KW-1185">Reference proteome</keyword>
<name>A0A6M4INM1_9BACT</name>
<dbReference type="InterPro" id="IPR036866">
    <property type="entry name" value="RibonucZ/Hydroxyglut_hydro"/>
</dbReference>
<evidence type="ECO:0000313" key="2">
    <source>
        <dbReference type="EMBL" id="QJR35528.1"/>
    </source>
</evidence>
<proteinExistence type="predicted"/>
<dbReference type="SUPFAM" id="SSF56281">
    <property type="entry name" value="Metallo-hydrolase/oxidoreductase"/>
    <property type="match status" value="1"/>
</dbReference>
<dbReference type="PANTHER" id="PTHR46018:SF2">
    <property type="entry name" value="ZINC PHOSPHODIESTERASE ELAC PROTEIN 1"/>
    <property type="match status" value="1"/>
</dbReference>
<dbReference type="Gene3D" id="3.60.15.10">
    <property type="entry name" value="Ribonuclease Z/Hydroxyacylglutathione hydrolase-like"/>
    <property type="match status" value="1"/>
</dbReference>
<dbReference type="AlphaFoldDB" id="A0A6M4INM1"/>
<dbReference type="RefSeq" id="WP_171224958.1">
    <property type="nucleotide sequence ID" value="NZ_CP053085.1"/>
</dbReference>
<organism evidence="2 3">
    <name type="scientific">Gemmatimonas groenlandica</name>
    <dbReference type="NCBI Taxonomy" id="2732249"/>
    <lineage>
        <taxon>Bacteria</taxon>
        <taxon>Pseudomonadati</taxon>
        <taxon>Gemmatimonadota</taxon>
        <taxon>Gemmatimonadia</taxon>
        <taxon>Gemmatimonadales</taxon>
        <taxon>Gemmatimonadaceae</taxon>
        <taxon>Gemmatimonas</taxon>
    </lineage>
</organism>
<dbReference type="Pfam" id="PF12706">
    <property type="entry name" value="Lactamase_B_2"/>
    <property type="match status" value="1"/>
</dbReference>
<reference evidence="2 3" key="1">
    <citation type="submission" date="2020-05" db="EMBL/GenBank/DDBJ databases">
        <title>Complete genome sequence of Gemmatimonas greenlandica TET16.</title>
        <authorList>
            <person name="Zeng Y."/>
        </authorList>
    </citation>
    <scope>NUCLEOTIDE SEQUENCE [LARGE SCALE GENOMIC DNA]</scope>
    <source>
        <strain evidence="2 3">TET16</strain>
    </source>
</reference>
<dbReference type="InterPro" id="IPR001279">
    <property type="entry name" value="Metallo-B-lactamas"/>
</dbReference>
<evidence type="ECO:0000259" key="1">
    <source>
        <dbReference type="SMART" id="SM00849"/>
    </source>
</evidence>
<dbReference type="PANTHER" id="PTHR46018">
    <property type="entry name" value="ZINC PHOSPHODIESTERASE ELAC PROTEIN 1"/>
    <property type="match status" value="1"/>
</dbReference>
<feature type="domain" description="Metallo-beta-lactamase" evidence="1">
    <location>
        <begin position="18"/>
        <end position="209"/>
    </location>
</feature>
<sequence length="252" mass="26699">MKLTTVGTGTAAPHATRVSAAHLVEAGDVRLLLDCGSGAVHRMASLGVDWSAITHVAITHFHADHIADLPLLLMGWRWGQLPPRSAPVTLYGPSGTGALIERMAGVYGAWMLAPGFPCTVRELVPDEIVKVGDHVTLSAQPVPHTAESVAYSVSDGERRLVYTGDTGVSEELGAWSAGCDLLLAECSLPDAMAIREHLTPRQAGQLAAHAAAHRLVLTHFYPPVETVNILGEAAEYYAGPTVLATDGWSIEF</sequence>
<dbReference type="KEGG" id="ggr:HKW67_08415"/>
<dbReference type="EMBL" id="CP053085">
    <property type="protein sequence ID" value="QJR35528.1"/>
    <property type="molecule type" value="Genomic_DNA"/>
</dbReference>
<protein>
    <submittedName>
        <fullName evidence="2">Ribonuclease Z</fullName>
    </submittedName>
</protein>
<dbReference type="Proteomes" id="UP000500938">
    <property type="component" value="Chromosome"/>
</dbReference>
<dbReference type="CDD" id="cd16272">
    <property type="entry name" value="RNaseZ_MBL-fold"/>
    <property type="match status" value="1"/>
</dbReference>
<evidence type="ECO:0000313" key="3">
    <source>
        <dbReference type="Proteomes" id="UP000500938"/>
    </source>
</evidence>